<proteinExistence type="predicted"/>
<dbReference type="Pfam" id="PF03466">
    <property type="entry name" value="LysR_substrate"/>
    <property type="match status" value="1"/>
</dbReference>
<evidence type="ECO:0000259" key="4">
    <source>
        <dbReference type="PROSITE" id="PS50931"/>
    </source>
</evidence>
<gene>
    <name evidence="5" type="ORF">KNV97_14070</name>
</gene>
<dbReference type="Proteomes" id="UP000694232">
    <property type="component" value="Chromosome 1"/>
</dbReference>
<dbReference type="PROSITE" id="PS50931">
    <property type="entry name" value="HTH_LYSR"/>
    <property type="match status" value="1"/>
</dbReference>
<dbReference type="RefSeq" id="WP_218562160.1">
    <property type="nucleotide sequence ID" value="NZ_CP076643.1"/>
</dbReference>
<dbReference type="GO" id="GO:0005829">
    <property type="term" value="C:cytosol"/>
    <property type="evidence" value="ECO:0007669"/>
    <property type="project" value="TreeGrafter"/>
</dbReference>
<evidence type="ECO:0000256" key="2">
    <source>
        <dbReference type="ARBA" id="ARBA00023125"/>
    </source>
</evidence>
<dbReference type="InterPro" id="IPR005119">
    <property type="entry name" value="LysR_subst-bd"/>
</dbReference>
<keyword evidence="2" id="KW-0238">DNA-binding</keyword>
<name>A0A975U7J1_9VIBR</name>
<sequence>MDTRQLKTLVSIWKHGTFAKAAADVCLTPAAVGQQISALEQELNVCLFDRSSRPPKLTPQGLQAIEMANQILRLEEDTKLSLKGDLVSGTFVIGAVRSSALNLLPAAMVEMKKDFPSLKTNLKVGDSSYLVSEVASGQLDAAIIAEHVKIPTNLKWSPFISEPLWLISAQDLSGLSLKEILTQQPFIRFSNNVPLANLINTELSRMEVTTQDVAEVDNIQSIITCVQHGLGVSVVPQMSINPSLSGYFKVPFGTPQIHRQLGIVERQSSPRKAVIDQLHEILAAKIHAAHEQLNEDSQNQHGQA</sequence>
<dbReference type="EMBL" id="CP076643">
    <property type="protein sequence ID" value="QXO16612.1"/>
    <property type="molecule type" value="Genomic_DNA"/>
</dbReference>
<feature type="domain" description="HTH lysR-type" evidence="4">
    <location>
        <begin position="1"/>
        <end position="58"/>
    </location>
</feature>
<protein>
    <submittedName>
        <fullName evidence="5">LysR family transcriptional regulator</fullName>
    </submittedName>
</protein>
<organism evidence="5 6">
    <name type="scientific">Vibrio ostreae</name>
    <dbReference type="NCBI Taxonomy" id="2841925"/>
    <lineage>
        <taxon>Bacteria</taxon>
        <taxon>Pseudomonadati</taxon>
        <taxon>Pseudomonadota</taxon>
        <taxon>Gammaproteobacteria</taxon>
        <taxon>Vibrionales</taxon>
        <taxon>Vibrionaceae</taxon>
        <taxon>Vibrio</taxon>
    </lineage>
</organism>
<dbReference type="KEGG" id="vos:KNV97_14070"/>
<dbReference type="GO" id="GO:0003677">
    <property type="term" value="F:DNA binding"/>
    <property type="evidence" value="ECO:0007669"/>
    <property type="project" value="UniProtKB-KW"/>
</dbReference>
<keyword evidence="1" id="KW-0805">Transcription regulation</keyword>
<evidence type="ECO:0000313" key="5">
    <source>
        <dbReference type="EMBL" id="QXO16612.1"/>
    </source>
</evidence>
<reference evidence="5" key="1">
    <citation type="submission" date="2021-06" db="EMBL/GenBank/DDBJ databases">
        <title>Vibrio nov. sp., novel gut bacterium isolated from Yellow Sea oyster.</title>
        <authorList>
            <person name="Muhammad N."/>
            <person name="Nguyen T.H."/>
            <person name="Lee Y.-J."/>
            <person name="Ko J."/>
            <person name="Kim S.-G."/>
        </authorList>
    </citation>
    <scope>NUCLEOTIDE SEQUENCE</scope>
    <source>
        <strain evidence="5">OG9-811</strain>
    </source>
</reference>
<dbReference type="PANTHER" id="PTHR30419">
    <property type="entry name" value="HTH-TYPE TRANSCRIPTIONAL REGULATOR YBHD"/>
    <property type="match status" value="1"/>
</dbReference>
<dbReference type="PANTHER" id="PTHR30419:SF8">
    <property type="entry name" value="NITROGEN ASSIMILATION TRANSCRIPTIONAL ACTIVATOR-RELATED"/>
    <property type="match status" value="1"/>
</dbReference>
<evidence type="ECO:0000256" key="1">
    <source>
        <dbReference type="ARBA" id="ARBA00023015"/>
    </source>
</evidence>
<evidence type="ECO:0000313" key="6">
    <source>
        <dbReference type="Proteomes" id="UP000694232"/>
    </source>
</evidence>
<dbReference type="Pfam" id="PF00126">
    <property type="entry name" value="HTH_1"/>
    <property type="match status" value="1"/>
</dbReference>
<evidence type="ECO:0000256" key="3">
    <source>
        <dbReference type="ARBA" id="ARBA00023163"/>
    </source>
</evidence>
<dbReference type="GO" id="GO:0003700">
    <property type="term" value="F:DNA-binding transcription factor activity"/>
    <property type="evidence" value="ECO:0007669"/>
    <property type="project" value="InterPro"/>
</dbReference>
<accession>A0A975U7J1</accession>
<keyword evidence="3" id="KW-0804">Transcription</keyword>
<dbReference type="InterPro" id="IPR000847">
    <property type="entry name" value="LysR_HTH_N"/>
</dbReference>
<keyword evidence="6" id="KW-1185">Reference proteome</keyword>
<dbReference type="AlphaFoldDB" id="A0A975U7J1"/>
<dbReference type="InterPro" id="IPR050950">
    <property type="entry name" value="HTH-type_LysR_regulators"/>
</dbReference>